<gene>
    <name evidence="1" type="ORF">A4U43_C10F10380</name>
</gene>
<proteinExistence type="predicted"/>
<name>A0A5P1E1X0_ASPOF</name>
<keyword evidence="2" id="KW-1185">Reference proteome</keyword>
<dbReference type="AlphaFoldDB" id="A0A5P1E1X0"/>
<dbReference type="EMBL" id="CM007390">
    <property type="protein sequence ID" value="ONK56584.1"/>
    <property type="molecule type" value="Genomic_DNA"/>
</dbReference>
<dbReference type="Proteomes" id="UP000243459">
    <property type="component" value="Chromosome 10"/>
</dbReference>
<evidence type="ECO:0000313" key="1">
    <source>
        <dbReference type="EMBL" id="ONK56584.1"/>
    </source>
</evidence>
<evidence type="ECO:0000313" key="2">
    <source>
        <dbReference type="Proteomes" id="UP000243459"/>
    </source>
</evidence>
<protein>
    <submittedName>
        <fullName evidence="1">Uncharacterized protein</fullName>
    </submittedName>
</protein>
<organism evidence="1 2">
    <name type="scientific">Asparagus officinalis</name>
    <name type="common">Garden asparagus</name>
    <dbReference type="NCBI Taxonomy" id="4686"/>
    <lineage>
        <taxon>Eukaryota</taxon>
        <taxon>Viridiplantae</taxon>
        <taxon>Streptophyta</taxon>
        <taxon>Embryophyta</taxon>
        <taxon>Tracheophyta</taxon>
        <taxon>Spermatophyta</taxon>
        <taxon>Magnoliopsida</taxon>
        <taxon>Liliopsida</taxon>
        <taxon>Asparagales</taxon>
        <taxon>Asparagaceae</taxon>
        <taxon>Asparagoideae</taxon>
        <taxon>Asparagus</taxon>
    </lineage>
</organism>
<sequence>MGFWCSNQEAHSRIWEDLKDPEDESSFGRIPFQLWNVGKFGSSTEVAIVVLMPPPLLEIQESIPVFG</sequence>
<dbReference type="Gramene" id="ONK56584">
    <property type="protein sequence ID" value="ONK56584"/>
    <property type="gene ID" value="A4U43_C10F10380"/>
</dbReference>
<accession>A0A5P1E1X0</accession>
<reference evidence="2" key="1">
    <citation type="journal article" date="2017" name="Nat. Commun.">
        <title>The asparagus genome sheds light on the origin and evolution of a young Y chromosome.</title>
        <authorList>
            <person name="Harkess A."/>
            <person name="Zhou J."/>
            <person name="Xu C."/>
            <person name="Bowers J.E."/>
            <person name="Van der Hulst R."/>
            <person name="Ayyampalayam S."/>
            <person name="Mercati F."/>
            <person name="Riccardi P."/>
            <person name="McKain M.R."/>
            <person name="Kakrana A."/>
            <person name="Tang H."/>
            <person name="Ray J."/>
            <person name="Groenendijk J."/>
            <person name="Arikit S."/>
            <person name="Mathioni S.M."/>
            <person name="Nakano M."/>
            <person name="Shan H."/>
            <person name="Telgmann-Rauber A."/>
            <person name="Kanno A."/>
            <person name="Yue Z."/>
            <person name="Chen H."/>
            <person name="Li W."/>
            <person name="Chen Y."/>
            <person name="Xu X."/>
            <person name="Zhang Y."/>
            <person name="Luo S."/>
            <person name="Chen H."/>
            <person name="Gao J."/>
            <person name="Mao Z."/>
            <person name="Pires J.C."/>
            <person name="Luo M."/>
            <person name="Kudrna D."/>
            <person name="Wing R.A."/>
            <person name="Meyers B.C."/>
            <person name="Yi K."/>
            <person name="Kong H."/>
            <person name="Lavrijsen P."/>
            <person name="Sunseri F."/>
            <person name="Falavigna A."/>
            <person name="Ye Y."/>
            <person name="Leebens-Mack J.H."/>
            <person name="Chen G."/>
        </authorList>
    </citation>
    <scope>NUCLEOTIDE SEQUENCE [LARGE SCALE GENOMIC DNA]</scope>
    <source>
        <strain evidence="2">cv. DH0086</strain>
    </source>
</reference>